<keyword evidence="4" id="KW-1185">Reference proteome</keyword>
<name>A0A7J5D3Q9_9ACTN</name>
<evidence type="ECO:0000313" key="4">
    <source>
        <dbReference type="Proteomes" id="UP000442990"/>
    </source>
</evidence>
<gene>
    <name evidence="3" type="ORF">F8144_38885</name>
</gene>
<dbReference type="Proteomes" id="UP000442990">
    <property type="component" value="Unassembled WGS sequence"/>
</dbReference>
<protein>
    <recommendedName>
        <fullName evidence="2">ParB-like N-terminal domain-containing protein</fullName>
    </recommendedName>
</protein>
<dbReference type="InterPro" id="IPR036086">
    <property type="entry name" value="ParB/Sulfiredoxin_sf"/>
</dbReference>
<dbReference type="RefSeq" id="WP_151474139.1">
    <property type="nucleotide sequence ID" value="NZ_WBKG01000050.1"/>
</dbReference>
<dbReference type="SMART" id="SM00470">
    <property type="entry name" value="ParB"/>
    <property type="match status" value="1"/>
</dbReference>
<accession>A0A7J5D3Q9</accession>
<reference evidence="3 4" key="1">
    <citation type="submission" date="2019-09" db="EMBL/GenBank/DDBJ databases">
        <title>Isolation and identification of active actinomycetes.</title>
        <authorList>
            <person name="Yu Z."/>
            <person name="Han C."/>
            <person name="Yu B."/>
        </authorList>
    </citation>
    <scope>NUCLEOTIDE SEQUENCE [LARGE SCALE GENOMIC DNA]</scope>
    <source>
        <strain evidence="3 4">NEAU-H2</strain>
    </source>
</reference>
<evidence type="ECO:0000313" key="3">
    <source>
        <dbReference type="EMBL" id="KAB1978631.1"/>
    </source>
</evidence>
<comment type="caution">
    <text evidence="3">The sequence shown here is derived from an EMBL/GenBank/DDBJ whole genome shotgun (WGS) entry which is preliminary data.</text>
</comment>
<dbReference type="EMBL" id="WBKG01000050">
    <property type="protein sequence ID" value="KAB1978631.1"/>
    <property type="molecule type" value="Genomic_DNA"/>
</dbReference>
<proteinExistence type="predicted"/>
<dbReference type="InterPro" id="IPR003115">
    <property type="entry name" value="ParB_N"/>
</dbReference>
<dbReference type="AlphaFoldDB" id="A0A7J5D3Q9"/>
<feature type="compositionally biased region" description="Basic residues" evidence="1">
    <location>
        <begin position="236"/>
        <end position="245"/>
    </location>
</feature>
<feature type="domain" description="ParB-like N-terminal" evidence="2">
    <location>
        <begin position="26"/>
        <end position="110"/>
    </location>
</feature>
<sequence>MTVSSTQYDSEYLLRLRDQLDRAPVTTVALRDLTIAGSPRSIIESPDYTHALAELDGPLPPILVHHCSMTVIDGIHRFRAAQLRGRTHIDARYFEGSARDGQLLAVALNVTHGRPLSLEERMAAVRRILISHPDWADRSVASIAGLSPKKAADIRRDLFSDTASHGKRVGRDGRARPLDPSQGRTLAADLLLQNPGASLRQVAKEAGISPTTVADVRDRMARGESPTLQEAPPPRRTPRPQRPARRIQVADPPPETVPVTELADILDTLRRDPSLRLNDVGRSILRLLDASAVFARNRERIAANLPPHCMHAMARLAEGYARSWELMAEQLRDTNSGL</sequence>
<evidence type="ECO:0000256" key="1">
    <source>
        <dbReference type="SAM" id="MobiDB-lite"/>
    </source>
</evidence>
<dbReference type="SUPFAM" id="SSF110849">
    <property type="entry name" value="ParB/Sulfiredoxin"/>
    <property type="match status" value="1"/>
</dbReference>
<organism evidence="3 4">
    <name type="scientific">Streptomyces triticiradicis</name>
    <dbReference type="NCBI Taxonomy" id="2651189"/>
    <lineage>
        <taxon>Bacteria</taxon>
        <taxon>Bacillati</taxon>
        <taxon>Actinomycetota</taxon>
        <taxon>Actinomycetes</taxon>
        <taxon>Kitasatosporales</taxon>
        <taxon>Streptomycetaceae</taxon>
        <taxon>Streptomyces</taxon>
    </lineage>
</organism>
<evidence type="ECO:0000259" key="2">
    <source>
        <dbReference type="SMART" id="SM00470"/>
    </source>
</evidence>
<feature type="region of interest" description="Disordered" evidence="1">
    <location>
        <begin position="210"/>
        <end position="257"/>
    </location>
</feature>